<dbReference type="Proteomes" id="UP000198893">
    <property type="component" value="Unassembled WGS sequence"/>
</dbReference>
<evidence type="ECO:0000313" key="4">
    <source>
        <dbReference type="Proteomes" id="UP000198893"/>
    </source>
</evidence>
<gene>
    <name evidence="3" type="ORF">SAMN04490248_10419</name>
</gene>
<dbReference type="SUPFAM" id="SSF64438">
    <property type="entry name" value="CNF1/YfiH-like putative cysteine hydrolases"/>
    <property type="match status" value="1"/>
</dbReference>
<organism evidence="3 4">
    <name type="scientific">Salinihabitans flavidus</name>
    <dbReference type="NCBI Taxonomy" id="569882"/>
    <lineage>
        <taxon>Bacteria</taxon>
        <taxon>Pseudomonadati</taxon>
        <taxon>Pseudomonadota</taxon>
        <taxon>Alphaproteobacteria</taxon>
        <taxon>Rhodobacterales</taxon>
        <taxon>Roseobacteraceae</taxon>
        <taxon>Salinihabitans</taxon>
    </lineage>
</organism>
<proteinExistence type="predicted"/>
<sequence>MNHFLLPGSPEDRDTGLQYGVNAMEILINALMRAGARKERMQAKIFGGARMFTSRANIGEKNAEFATWFLKSEGIECIGGSIGGEQGRKLRYVPVTGQARQMFLEQSRLNVVEDPLSATFETPRRRRTDPGQVDLF</sequence>
<dbReference type="GO" id="GO:0006935">
    <property type="term" value="P:chemotaxis"/>
    <property type="evidence" value="ECO:0007669"/>
    <property type="project" value="UniProtKB-KW"/>
</dbReference>
<protein>
    <submittedName>
        <fullName evidence="3">Chemotaxis protein CheD</fullName>
    </submittedName>
</protein>
<dbReference type="PANTHER" id="PTHR35147">
    <property type="entry name" value="CHEMORECEPTOR GLUTAMINE DEAMIDASE CHED-RELATED"/>
    <property type="match status" value="1"/>
</dbReference>
<dbReference type="STRING" id="569882.SAMN04490248_10419"/>
<keyword evidence="2" id="KW-0378">Hydrolase</keyword>
<dbReference type="InterPro" id="IPR005659">
    <property type="entry name" value="Chemorcpt_Glu_NH3ase_CheD"/>
</dbReference>
<dbReference type="EMBL" id="FODS01000004">
    <property type="protein sequence ID" value="SEO33507.1"/>
    <property type="molecule type" value="Genomic_DNA"/>
</dbReference>
<dbReference type="InterPro" id="IPR038592">
    <property type="entry name" value="CheD-like_sf"/>
</dbReference>
<dbReference type="GO" id="GO:0050568">
    <property type="term" value="F:protein-glutamine glutaminase activity"/>
    <property type="evidence" value="ECO:0007669"/>
    <property type="project" value="InterPro"/>
</dbReference>
<name>A0A1H8NVA8_9RHOB</name>
<dbReference type="Pfam" id="PF03975">
    <property type="entry name" value="CheD"/>
    <property type="match status" value="1"/>
</dbReference>
<evidence type="ECO:0000313" key="3">
    <source>
        <dbReference type="EMBL" id="SEO33507.1"/>
    </source>
</evidence>
<reference evidence="3 4" key="1">
    <citation type="submission" date="2016-10" db="EMBL/GenBank/DDBJ databases">
        <authorList>
            <person name="de Groot N.N."/>
        </authorList>
    </citation>
    <scope>NUCLEOTIDE SEQUENCE [LARGE SCALE GENOMIC DNA]</scope>
    <source>
        <strain evidence="3 4">DSM 27842</strain>
    </source>
</reference>
<evidence type="ECO:0000256" key="1">
    <source>
        <dbReference type="ARBA" id="ARBA00022500"/>
    </source>
</evidence>
<accession>A0A1H8NVA8</accession>
<dbReference type="CDD" id="cd16352">
    <property type="entry name" value="CheD"/>
    <property type="match status" value="1"/>
</dbReference>
<keyword evidence="1" id="KW-0145">Chemotaxis</keyword>
<keyword evidence="4" id="KW-1185">Reference proteome</keyword>
<dbReference type="PANTHER" id="PTHR35147:SF3">
    <property type="entry name" value="CHEMORECEPTOR GLUTAMINE DEAMIDASE CHED 1-RELATED"/>
    <property type="match status" value="1"/>
</dbReference>
<dbReference type="Gene3D" id="3.30.1330.200">
    <property type="match status" value="1"/>
</dbReference>
<evidence type="ECO:0000256" key="2">
    <source>
        <dbReference type="ARBA" id="ARBA00022801"/>
    </source>
</evidence>
<dbReference type="AlphaFoldDB" id="A0A1H8NVA8"/>
<dbReference type="InterPro" id="IPR011324">
    <property type="entry name" value="Cytotoxic_necrot_fac-like_cat"/>
</dbReference>